<dbReference type="Proteomes" id="UP000647491">
    <property type="component" value="Unassembled WGS sequence"/>
</dbReference>
<protein>
    <recommendedName>
        <fullName evidence="4">tRNA pseudouridine synthase A</fullName>
        <ecNumber evidence="4">5.4.99.12</ecNumber>
    </recommendedName>
    <alternativeName>
        <fullName evidence="4">tRNA pseudouridine(38-40) synthase</fullName>
    </alternativeName>
    <alternativeName>
        <fullName evidence="4">tRNA pseudouridylate synthase I</fullName>
    </alternativeName>
    <alternativeName>
        <fullName evidence="4">tRNA-uridine isomerase I</fullName>
    </alternativeName>
</protein>
<dbReference type="SUPFAM" id="SSF55120">
    <property type="entry name" value="Pseudouridine synthase"/>
    <property type="match status" value="1"/>
</dbReference>
<dbReference type="HAMAP" id="MF_00171">
    <property type="entry name" value="TruA"/>
    <property type="match status" value="1"/>
</dbReference>
<dbReference type="InterPro" id="IPR020095">
    <property type="entry name" value="PsdUridine_synth_TruA_C"/>
</dbReference>
<evidence type="ECO:0000313" key="7">
    <source>
        <dbReference type="EMBL" id="MBC8597844.1"/>
    </source>
</evidence>
<comment type="similarity">
    <text evidence="1 4 5">Belongs to the tRNA pseudouridine synthase TruA family.</text>
</comment>
<feature type="domain" description="Pseudouridine synthase I TruA alpha/beta" evidence="6">
    <location>
        <begin position="8"/>
        <end position="102"/>
    </location>
</feature>
<organism evidence="7 8">
    <name type="scientific">Enterocloster hominis</name>
    <name type="common">ex Liu et al. 2021</name>
    <dbReference type="NCBI Taxonomy" id="2763663"/>
    <lineage>
        <taxon>Bacteria</taxon>
        <taxon>Bacillati</taxon>
        <taxon>Bacillota</taxon>
        <taxon>Clostridia</taxon>
        <taxon>Lachnospirales</taxon>
        <taxon>Lachnospiraceae</taxon>
        <taxon>Enterocloster</taxon>
    </lineage>
</organism>
<keyword evidence="8" id="KW-1185">Reference proteome</keyword>
<name>A0ABR7NNZ6_9FIRM</name>
<evidence type="ECO:0000256" key="4">
    <source>
        <dbReference type="HAMAP-Rule" id="MF_00171"/>
    </source>
</evidence>
<comment type="catalytic activity">
    <reaction evidence="4 5">
        <text>uridine(38/39/40) in tRNA = pseudouridine(38/39/40) in tRNA</text>
        <dbReference type="Rhea" id="RHEA:22376"/>
        <dbReference type="Rhea" id="RHEA-COMP:10085"/>
        <dbReference type="Rhea" id="RHEA-COMP:10087"/>
        <dbReference type="ChEBI" id="CHEBI:65314"/>
        <dbReference type="ChEBI" id="CHEBI:65315"/>
        <dbReference type="EC" id="5.4.99.12"/>
    </reaction>
</comment>
<feature type="domain" description="Pseudouridine synthase I TruA alpha/beta" evidence="6">
    <location>
        <begin position="144"/>
        <end position="246"/>
    </location>
</feature>
<feature type="active site" description="Nucleophile" evidence="4">
    <location>
        <position position="52"/>
    </location>
</feature>
<evidence type="ECO:0000259" key="6">
    <source>
        <dbReference type="Pfam" id="PF01416"/>
    </source>
</evidence>
<evidence type="ECO:0000256" key="2">
    <source>
        <dbReference type="ARBA" id="ARBA00022694"/>
    </source>
</evidence>
<dbReference type="Gene3D" id="3.30.70.660">
    <property type="entry name" value="Pseudouridine synthase I, catalytic domain, C-terminal subdomain"/>
    <property type="match status" value="1"/>
</dbReference>
<keyword evidence="3 4" id="KW-0413">Isomerase</keyword>
<feature type="binding site" evidence="4">
    <location>
        <position position="110"/>
    </location>
    <ligand>
        <name>substrate</name>
    </ligand>
</feature>
<dbReference type="PANTHER" id="PTHR11142">
    <property type="entry name" value="PSEUDOURIDYLATE SYNTHASE"/>
    <property type="match status" value="1"/>
</dbReference>
<evidence type="ECO:0000256" key="5">
    <source>
        <dbReference type="RuleBase" id="RU003792"/>
    </source>
</evidence>
<dbReference type="NCBIfam" id="TIGR00071">
    <property type="entry name" value="hisT_truA"/>
    <property type="match status" value="1"/>
</dbReference>
<dbReference type="InterPro" id="IPR020094">
    <property type="entry name" value="TruA/RsuA/RluB/E/F_N"/>
</dbReference>
<dbReference type="Gene3D" id="3.30.70.580">
    <property type="entry name" value="Pseudouridine synthase I, catalytic domain, N-terminal subdomain"/>
    <property type="match status" value="1"/>
</dbReference>
<keyword evidence="2 4" id="KW-0819">tRNA processing</keyword>
<comment type="function">
    <text evidence="4">Formation of pseudouridine at positions 38, 39 and 40 in the anticodon stem and loop of transfer RNAs.</text>
</comment>
<gene>
    <name evidence="4 7" type="primary">truA</name>
    <name evidence="7" type="ORF">H8708_01115</name>
</gene>
<proteinExistence type="inferred from homology"/>
<evidence type="ECO:0000313" key="8">
    <source>
        <dbReference type="Proteomes" id="UP000647491"/>
    </source>
</evidence>
<dbReference type="EC" id="5.4.99.12" evidence="4"/>
<evidence type="ECO:0000256" key="1">
    <source>
        <dbReference type="ARBA" id="ARBA00009375"/>
    </source>
</evidence>
<dbReference type="EMBL" id="JACRTJ010000004">
    <property type="protein sequence ID" value="MBC8597844.1"/>
    <property type="molecule type" value="Genomic_DNA"/>
</dbReference>
<comment type="subunit">
    <text evidence="4">Homodimer.</text>
</comment>
<sequence length="343" mass="38834">MKRIKMTVAYDGTGYCGWQLQPNGVTIEEILNGTLSELLKEPVCVIGASRTDSGVHALGNVAVFDTESRIPGEKLCYAVNQKLPEDIRVLESEEVPLDWHPRKQNSVKTYEYKILNCRISVPTRRLYAYFCYYSLDVEKMRQGAAYLLGEHDFSSFCSSGHQAEETVRTLYDISVDRGTDDIITIRLKGSGFLYNMVRIIAGTLMKVGMGVWPPEHVKEILEARDRKEAGETAPARGLTMVGIEYEKELALTVTGENEHWSYILDQAELETSKTSVLKILFCEPQEVIRLVRRMVHQAYWNGAETVFIEAPEACGLNGAETYGFYRLVQAENGRWRAVEKRLV</sequence>
<dbReference type="GO" id="GO:0160147">
    <property type="term" value="F:tRNA pseudouridine(38-40) synthase activity"/>
    <property type="evidence" value="ECO:0007669"/>
    <property type="project" value="UniProtKB-EC"/>
</dbReference>
<evidence type="ECO:0000256" key="3">
    <source>
        <dbReference type="ARBA" id="ARBA00023235"/>
    </source>
</evidence>
<accession>A0ABR7NNZ6</accession>
<dbReference type="InterPro" id="IPR020097">
    <property type="entry name" value="PsdUridine_synth_TruA_a/b_dom"/>
</dbReference>
<dbReference type="InterPro" id="IPR020103">
    <property type="entry name" value="PsdUridine_synth_cat_dom_sf"/>
</dbReference>
<dbReference type="CDD" id="cd02570">
    <property type="entry name" value="PseudoU_synth_EcTruA"/>
    <property type="match status" value="1"/>
</dbReference>
<dbReference type="PANTHER" id="PTHR11142:SF0">
    <property type="entry name" value="TRNA PSEUDOURIDINE SYNTHASE-LIKE 1"/>
    <property type="match status" value="1"/>
</dbReference>
<comment type="caution">
    <text evidence="4">Lacks conserved residue(s) required for the propagation of feature annotation.</text>
</comment>
<reference evidence="7 8" key="1">
    <citation type="submission" date="2020-08" db="EMBL/GenBank/DDBJ databases">
        <title>Genome public.</title>
        <authorList>
            <person name="Liu C."/>
            <person name="Sun Q."/>
        </authorList>
    </citation>
    <scope>NUCLEOTIDE SEQUENCE [LARGE SCALE GENOMIC DNA]</scope>
    <source>
        <strain evidence="7 8">BX10</strain>
    </source>
</reference>
<dbReference type="Pfam" id="PF01416">
    <property type="entry name" value="PseudoU_synth_1"/>
    <property type="match status" value="2"/>
</dbReference>
<dbReference type="InterPro" id="IPR001406">
    <property type="entry name" value="PsdUridine_synth_TruA"/>
</dbReference>
<comment type="caution">
    <text evidence="7">The sequence shown here is derived from an EMBL/GenBank/DDBJ whole genome shotgun (WGS) entry which is preliminary data.</text>
</comment>